<comment type="caution">
    <text evidence="2">The sequence shown here is derived from an EMBL/GenBank/DDBJ whole genome shotgun (WGS) entry which is preliminary data.</text>
</comment>
<accession>A0A0G1N3H1</accession>
<organism evidence="2 3">
    <name type="scientific">Candidatus Jorgensenbacteria bacterium GW2011_GWA2_45_9</name>
    <dbReference type="NCBI Taxonomy" id="1618663"/>
    <lineage>
        <taxon>Bacteria</taxon>
        <taxon>Candidatus Joergenseniibacteriota</taxon>
    </lineage>
</organism>
<protein>
    <recommendedName>
        <fullName evidence="1">Nudix hydrolase domain-containing protein</fullName>
    </recommendedName>
</protein>
<dbReference type="PANTHER" id="PTHR43736:SF1">
    <property type="entry name" value="DIHYDRONEOPTERIN TRIPHOSPHATE DIPHOSPHATASE"/>
    <property type="match status" value="1"/>
</dbReference>
<dbReference type="Gene3D" id="3.90.79.10">
    <property type="entry name" value="Nucleoside Triphosphate Pyrophosphohydrolase"/>
    <property type="match status" value="1"/>
</dbReference>
<dbReference type="SUPFAM" id="SSF55811">
    <property type="entry name" value="Nudix"/>
    <property type="match status" value="1"/>
</dbReference>
<sequence length="152" mass="17767">MSKFDFQYCQKIVVFSKDANSVLLCKRKGENDYDGVYSFIGGKMENNDGSFIHGLQREKNEEVGEEFKIEIYPFFTTNAIFKKKSLELMILPHYYARHLGGEIKLNEEYSDFQWVAVKDLKTFEPKIPTIPDMVDRILKLVRLISPEELVQI</sequence>
<reference evidence="2 3" key="1">
    <citation type="journal article" date="2015" name="Nature">
        <title>rRNA introns, odd ribosomes, and small enigmatic genomes across a large radiation of phyla.</title>
        <authorList>
            <person name="Brown C.T."/>
            <person name="Hug L.A."/>
            <person name="Thomas B.C."/>
            <person name="Sharon I."/>
            <person name="Castelle C.J."/>
            <person name="Singh A."/>
            <person name="Wilkins M.J."/>
            <person name="Williams K.H."/>
            <person name="Banfield J.F."/>
        </authorList>
    </citation>
    <scope>NUCLEOTIDE SEQUENCE [LARGE SCALE GENOMIC DNA]</scope>
</reference>
<dbReference type="Pfam" id="PF00293">
    <property type="entry name" value="NUDIX"/>
    <property type="match status" value="1"/>
</dbReference>
<dbReference type="InterPro" id="IPR015797">
    <property type="entry name" value="NUDIX_hydrolase-like_dom_sf"/>
</dbReference>
<dbReference type="PROSITE" id="PS51462">
    <property type="entry name" value="NUDIX"/>
    <property type="match status" value="1"/>
</dbReference>
<dbReference type="PANTHER" id="PTHR43736">
    <property type="entry name" value="ADP-RIBOSE PYROPHOSPHATASE"/>
    <property type="match status" value="1"/>
</dbReference>
<dbReference type="AlphaFoldDB" id="A0A0G1N3H1"/>
<evidence type="ECO:0000259" key="1">
    <source>
        <dbReference type="PROSITE" id="PS51462"/>
    </source>
</evidence>
<name>A0A0G1N3H1_9BACT</name>
<gene>
    <name evidence="2" type="ORF">UX22_C0012G0003</name>
</gene>
<dbReference type="EMBL" id="LCLJ01000012">
    <property type="protein sequence ID" value="KKU15084.1"/>
    <property type="molecule type" value="Genomic_DNA"/>
</dbReference>
<proteinExistence type="predicted"/>
<evidence type="ECO:0000313" key="3">
    <source>
        <dbReference type="Proteomes" id="UP000034727"/>
    </source>
</evidence>
<feature type="domain" description="Nudix hydrolase" evidence="1">
    <location>
        <begin position="5"/>
        <end position="139"/>
    </location>
</feature>
<dbReference type="InterPro" id="IPR000086">
    <property type="entry name" value="NUDIX_hydrolase_dom"/>
</dbReference>
<dbReference type="Proteomes" id="UP000034727">
    <property type="component" value="Unassembled WGS sequence"/>
</dbReference>
<evidence type="ECO:0000313" key="2">
    <source>
        <dbReference type="EMBL" id="KKU15084.1"/>
    </source>
</evidence>